<organism evidence="1 2">
    <name type="scientific">Candidatus Iainarchaeum sp</name>
    <dbReference type="NCBI Taxonomy" id="3101447"/>
    <lineage>
        <taxon>Archaea</taxon>
        <taxon>Candidatus Iainarchaeota</taxon>
        <taxon>Candidatus Iainarchaeia</taxon>
        <taxon>Candidatus Iainarchaeales</taxon>
        <taxon>Candidatus Iainarchaeaceae</taxon>
        <taxon>Candidatus Iainarchaeum</taxon>
    </lineage>
</organism>
<name>A0A8T4L3K9_9ARCH</name>
<gene>
    <name evidence="1" type="ORF">J4415_03330</name>
</gene>
<reference evidence="1" key="2">
    <citation type="submission" date="2021-05" db="EMBL/GenBank/DDBJ databases">
        <title>Protein family content uncovers lineage relationships and bacterial pathway maintenance mechanisms in DPANN archaea.</title>
        <authorList>
            <person name="Castelle C.J."/>
            <person name="Meheust R."/>
            <person name="Jaffe A.L."/>
            <person name="Seitz K."/>
            <person name="Gong X."/>
            <person name="Baker B.J."/>
            <person name="Banfield J.F."/>
        </authorList>
    </citation>
    <scope>NUCLEOTIDE SEQUENCE</scope>
    <source>
        <strain evidence="1">RIFCSPHIGHO2_01_FULL_AR10_44_11</strain>
    </source>
</reference>
<sequence length="86" mass="10017">MTQKVLHYPRLDTVLMVEKTLKNAELAISKSELQRRLPKQIMRQTLNIILDYLEEKGAIMMGSKGVLWVHNENPKMKKLLERSVKA</sequence>
<dbReference type="AlphaFoldDB" id="A0A8T4L3K9"/>
<evidence type="ECO:0000313" key="1">
    <source>
        <dbReference type="EMBL" id="MBS3057636.1"/>
    </source>
</evidence>
<dbReference type="Proteomes" id="UP000677687">
    <property type="component" value="Unassembled WGS sequence"/>
</dbReference>
<evidence type="ECO:0000313" key="2">
    <source>
        <dbReference type="Proteomes" id="UP000677687"/>
    </source>
</evidence>
<proteinExistence type="predicted"/>
<protein>
    <submittedName>
        <fullName evidence="1">Uncharacterized protein</fullName>
    </submittedName>
</protein>
<comment type="caution">
    <text evidence="1">The sequence shown here is derived from an EMBL/GenBank/DDBJ whole genome shotgun (WGS) entry which is preliminary data.</text>
</comment>
<dbReference type="EMBL" id="JAGVWD010000049">
    <property type="protein sequence ID" value="MBS3057636.1"/>
    <property type="molecule type" value="Genomic_DNA"/>
</dbReference>
<reference evidence="1" key="1">
    <citation type="submission" date="2021-03" db="EMBL/GenBank/DDBJ databases">
        <authorList>
            <person name="Jaffe A."/>
        </authorList>
    </citation>
    <scope>NUCLEOTIDE SEQUENCE</scope>
    <source>
        <strain evidence="1">RIFCSPHIGHO2_01_FULL_AR10_44_11</strain>
    </source>
</reference>
<accession>A0A8T4L3K9</accession>